<accession>A0A6A7A0S6</accession>
<evidence type="ECO:0000313" key="1">
    <source>
        <dbReference type="EMBL" id="KAF2826861.1"/>
    </source>
</evidence>
<reference evidence="1" key="1">
    <citation type="journal article" date="2020" name="Stud. Mycol.">
        <title>101 Dothideomycetes genomes: a test case for predicting lifestyles and emergence of pathogens.</title>
        <authorList>
            <person name="Haridas S."/>
            <person name="Albert R."/>
            <person name="Binder M."/>
            <person name="Bloem J."/>
            <person name="Labutti K."/>
            <person name="Salamov A."/>
            <person name="Andreopoulos B."/>
            <person name="Baker S."/>
            <person name="Barry K."/>
            <person name="Bills G."/>
            <person name="Bluhm B."/>
            <person name="Cannon C."/>
            <person name="Castanera R."/>
            <person name="Culley D."/>
            <person name="Daum C."/>
            <person name="Ezra D."/>
            <person name="Gonzalez J."/>
            <person name="Henrissat B."/>
            <person name="Kuo A."/>
            <person name="Liang C."/>
            <person name="Lipzen A."/>
            <person name="Lutzoni F."/>
            <person name="Magnuson J."/>
            <person name="Mondo S."/>
            <person name="Nolan M."/>
            <person name="Ohm R."/>
            <person name="Pangilinan J."/>
            <person name="Park H.-J."/>
            <person name="Ramirez L."/>
            <person name="Alfaro M."/>
            <person name="Sun H."/>
            <person name="Tritt A."/>
            <person name="Yoshinaga Y."/>
            <person name="Zwiers L.-H."/>
            <person name="Turgeon B."/>
            <person name="Goodwin S."/>
            <person name="Spatafora J."/>
            <person name="Crous P."/>
            <person name="Grigoriev I."/>
        </authorList>
    </citation>
    <scope>NUCLEOTIDE SEQUENCE</scope>
    <source>
        <strain evidence="1">CBS 113818</strain>
    </source>
</reference>
<sequence length="232" mass="26914">MIPQPSKGHAFTHETHTAFLEYKNQHELYLSRCFHEEHQYDDPVIITINERGNLCEDLPMPALTCREILHDLWGLIIAPDGQMPIFYAKIQNMDIFPFLRFVQMLKKHRIMDVTGANVVLKFKGVPPECSSAQATTMYMRKFSRVKRLIEGHWLQGVLLWHCLAGPGVEIDSDDEKSDMDPDPSISRFGTWMYSVRQNVALLRNRYAGLGTDIDQVPRYHRYTRPPESRSSH</sequence>
<proteinExistence type="predicted"/>
<gene>
    <name evidence="1" type="ORF">CC86DRAFT_21412</name>
</gene>
<dbReference type="Proteomes" id="UP000799424">
    <property type="component" value="Unassembled WGS sequence"/>
</dbReference>
<dbReference type="AlphaFoldDB" id="A0A6A7A0S6"/>
<keyword evidence="2" id="KW-1185">Reference proteome</keyword>
<evidence type="ECO:0000313" key="2">
    <source>
        <dbReference type="Proteomes" id="UP000799424"/>
    </source>
</evidence>
<dbReference type="EMBL" id="MU006225">
    <property type="protein sequence ID" value="KAF2826861.1"/>
    <property type="molecule type" value="Genomic_DNA"/>
</dbReference>
<dbReference type="OrthoDB" id="3694226at2759"/>
<organism evidence="1 2">
    <name type="scientific">Ophiobolus disseminans</name>
    <dbReference type="NCBI Taxonomy" id="1469910"/>
    <lineage>
        <taxon>Eukaryota</taxon>
        <taxon>Fungi</taxon>
        <taxon>Dikarya</taxon>
        <taxon>Ascomycota</taxon>
        <taxon>Pezizomycotina</taxon>
        <taxon>Dothideomycetes</taxon>
        <taxon>Pleosporomycetidae</taxon>
        <taxon>Pleosporales</taxon>
        <taxon>Pleosporineae</taxon>
        <taxon>Phaeosphaeriaceae</taxon>
        <taxon>Ophiobolus</taxon>
    </lineage>
</organism>
<name>A0A6A7A0S6_9PLEO</name>
<protein>
    <submittedName>
        <fullName evidence="1">Uncharacterized protein</fullName>
    </submittedName>
</protein>